<dbReference type="GO" id="GO:0004040">
    <property type="term" value="F:amidase activity"/>
    <property type="evidence" value="ECO:0007669"/>
    <property type="project" value="UniProtKB-EC"/>
</dbReference>
<proteinExistence type="predicted"/>
<sequence>MKLKLFIVTLALVIAGCKTPAPTSDITSANTPISNAWLDKPAHAQAQAIAAGELTSEQLVSGYLQRIERLDTKVNSILALNPQALAEARAADKLRAAGDIKGPLHGIPVLLKDNIETSELATTAGSMALVNNMTKRDAPIVANLKAAGAIILGKTNLSEWANFRSEASISGWSAVGGLTRNPHILSRTACGSSSGSGAAMALRLSSLAVGTETNGSIICPSSMNGIVGFKPTVGLLSRSYIVPISSSQDTAGPMTTNVNDAWLMASVMDGVDTTDDATLASKEHQLSGLKTRMLPTDLKGVKVGVVRYRQGDNPHVLSVYEKSLATLEAAGAELIDIKDFEQPDSFWADSYTVLLSEFHHTINEYLSKSPADIPVRNLSDLIAFNKSNKREMALFDQSIFEKSLAAPTLSSEEYLSASKLVKDTAGKKGIDHLMSTHDVDVLVAPSNSPAFLIDGVYGDHSPVGFIGIGYLAAIAGYPHLTVPAGEVKNLPVGLSFIGGKWQDETVLRIGSVFEAKHGVFVKPGLLPSRLENPALSDVVSGL</sequence>
<dbReference type="Gene3D" id="3.90.1300.10">
    <property type="entry name" value="Amidase signature (AS) domain"/>
    <property type="match status" value="1"/>
</dbReference>
<feature type="chain" id="PRO_5030575661" evidence="1">
    <location>
        <begin position="21"/>
        <end position="542"/>
    </location>
</feature>
<keyword evidence="3" id="KW-0378">Hydrolase</keyword>
<keyword evidence="1" id="KW-0732">Signal</keyword>
<dbReference type="RefSeq" id="WP_163087199.1">
    <property type="nucleotide sequence ID" value="NZ_JAAAWN010000023.1"/>
</dbReference>
<organism evidence="3 4">
    <name type="scientific">Alteromonas profundi</name>
    <dbReference type="NCBI Taxonomy" id="2696062"/>
    <lineage>
        <taxon>Bacteria</taxon>
        <taxon>Pseudomonadati</taxon>
        <taxon>Pseudomonadota</taxon>
        <taxon>Gammaproteobacteria</taxon>
        <taxon>Alteromonadales</taxon>
        <taxon>Alteromonadaceae</taxon>
        <taxon>Alteromonas/Salinimonas group</taxon>
        <taxon>Alteromonas</taxon>
    </lineage>
</organism>
<dbReference type="AlphaFoldDB" id="A0A7X5RM06"/>
<feature type="domain" description="Amidase" evidence="2">
    <location>
        <begin position="59"/>
        <end position="507"/>
    </location>
</feature>
<dbReference type="EC" id="3.5.1.4" evidence="3"/>
<accession>A0A7X5RM06</accession>
<feature type="signal peptide" evidence="1">
    <location>
        <begin position="1"/>
        <end position="20"/>
    </location>
</feature>
<dbReference type="NCBIfam" id="NF006006">
    <property type="entry name" value="PRK08137.1"/>
    <property type="match status" value="1"/>
</dbReference>
<dbReference type="PANTHER" id="PTHR42678:SF34">
    <property type="entry name" value="OS04G0183300 PROTEIN"/>
    <property type="match status" value="1"/>
</dbReference>
<dbReference type="InterPro" id="IPR023631">
    <property type="entry name" value="Amidase_dom"/>
</dbReference>
<reference evidence="3 4" key="1">
    <citation type="submission" date="2020-01" db="EMBL/GenBank/DDBJ databases">
        <authorList>
            <person name="Chen J."/>
            <person name="Zhu S."/>
            <person name="Yang J."/>
        </authorList>
    </citation>
    <scope>NUCLEOTIDE SEQUENCE [LARGE SCALE GENOMIC DNA]</scope>
    <source>
        <strain evidence="3 4">345S023</strain>
    </source>
</reference>
<dbReference type="Proteomes" id="UP000470213">
    <property type="component" value="Unassembled WGS sequence"/>
</dbReference>
<name>A0A7X5RM06_9ALTE</name>
<dbReference type="PROSITE" id="PS51257">
    <property type="entry name" value="PROKAR_LIPOPROTEIN"/>
    <property type="match status" value="1"/>
</dbReference>
<dbReference type="PANTHER" id="PTHR42678">
    <property type="entry name" value="AMIDASE"/>
    <property type="match status" value="1"/>
</dbReference>
<evidence type="ECO:0000313" key="4">
    <source>
        <dbReference type="Proteomes" id="UP000470213"/>
    </source>
</evidence>
<evidence type="ECO:0000259" key="2">
    <source>
        <dbReference type="Pfam" id="PF01425"/>
    </source>
</evidence>
<comment type="caution">
    <text evidence="3">The sequence shown here is derived from an EMBL/GenBank/DDBJ whole genome shotgun (WGS) entry which is preliminary data.</text>
</comment>
<protein>
    <submittedName>
        <fullName evidence="3">Amidase</fullName>
        <ecNumber evidence="3">3.5.1.4</ecNumber>
    </submittedName>
</protein>
<evidence type="ECO:0000313" key="3">
    <source>
        <dbReference type="EMBL" id="NDV92462.1"/>
    </source>
</evidence>
<dbReference type="SUPFAM" id="SSF75304">
    <property type="entry name" value="Amidase signature (AS) enzymes"/>
    <property type="match status" value="1"/>
</dbReference>
<dbReference type="InterPro" id="IPR036928">
    <property type="entry name" value="AS_sf"/>
</dbReference>
<evidence type="ECO:0000256" key="1">
    <source>
        <dbReference type="SAM" id="SignalP"/>
    </source>
</evidence>
<keyword evidence="4" id="KW-1185">Reference proteome</keyword>
<dbReference type="Pfam" id="PF01425">
    <property type="entry name" value="Amidase"/>
    <property type="match status" value="1"/>
</dbReference>
<dbReference type="EMBL" id="JAAAWN010000023">
    <property type="protein sequence ID" value="NDV92462.1"/>
    <property type="molecule type" value="Genomic_DNA"/>
</dbReference>
<gene>
    <name evidence="3" type="ORF">GTH32_14890</name>
</gene>